<dbReference type="SMART" id="SM00418">
    <property type="entry name" value="HTH_ARSR"/>
    <property type="match status" value="1"/>
</dbReference>
<dbReference type="InterPro" id="IPR011991">
    <property type="entry name" value="ArsR-like_HTH"/>
</dbReference>
<evidence type="ECO:0000259" key="1">
    <source>
        <dbReference type="SMART" id="SM00418"/>
    </source>
</evidence>
<comment type="caution">
    <text evidence="2">The sequence shown here is derived from an EMBL/GenBank/DDBJ whole genome shotgun (WGS) entry which is preliminary data.</text>
</comment>
<dbReference type="Pfam" id="PF12840">
    <property type="entry name" value="HTH_20"/>
    <property type="match status" value="1"/>
</dbReference>
<proteinExistence type="predicted"/>
<reference evidence="2 3" key="1">
    <citation type="submission" date="2018-03" db="EMBL/GenBank/DDBJ databases">
        <title>Genomic Encyclopedia of Type Strains, Phase III (KMG-III): the genomes of soil and plant-associated and newly described type strains.</title>
        <authorList>
            <person name="Whitman W."/>
        </authorList>
    </citation>
    <scope>NUCLEOTIDE SEQUENCE [LARGE SCALE GENOMIC DNA]</scope>
    <source>
        <strain evidence="2 3">CGMCC 4.7104</strain>
    </source>
</reference>
<feature type="domain" description="HTH arsR-type" evidence="1">
    <location>
        <begin position="252"/>
        <end position="319"/>
    </location>
</feature>
<dbReference type="Gene3D" id="1.10.10.10">
    <property type="entry name" value="Winged helix-like DNA-binding domain superfamily/Winged helix DNA-binding domain"/>
    <property type="match status" value="1"/>
</dbReference>
<protein>
    <submittedName>
        <fullName evidence="2">Helix-turn-helix protein</fullName>
    </submittedName>
</protein>
<dbReference type="EMBL" id="PVNG01000031">
    <property type="protein sequence ID" value="PRX52648.1"/>
    <property type="molecule type" value="Genomic_DNA"/>
</dbReference>
<dbReference type="PRINTS" id="PR00778">
    <property type="entry name" value="HTHARSR"/>
</dbReference>
<evidence type="ECO:0000313" key="3">
    <source>
        <dbReference type="Proteomes" id="UP000238312"/>
    </source>
</evidence>
<sequence>MRIHFTRADLARTHLAHGADVMWEVINSLQALQGTYGRNALTGWRRAVRHALHHDGLARPVRQRLFPLAPDAAYYPDLLTPPEGTLGLNEAVEVILSTPRRRLRTEFALLAGHAGAGAWLVDLGMGRTAALRELGDLLHAYHRLSIAPIWSVIRACADSDLALRWQTLLDGGVDALLGGFHPMMRWQPPVLHVLSHPSDREIHLGGRGLTLIPSYFCRKHPVTIFDSALPQVVVYPMSHTPGPSHRGPGLERLLGETRAAVLRAVGGGGTTGKLAKRVGVSPATISHHTAILRDAGLVITRREAATAVHTLTLLGLALLPSQEVSRARCT</sequence>
<gene>
    <name evidence="2" type="ORF">B0I32_13145</name>
</gene>
<accession>A0A2T0M585</accession>
<organism evidence="2 3">
    <name type="scientific">Nonomuraea fuscirosea</name>
    <dbReference type="NCBI Taxonomy" id="1291556"/>
    <lineage>
        <taxon>Bacteria</taxon>
        <taxon>Bacillati</taxon>
        <taxon>Actinomycetota</taxon>
        <taxon>Actinomycetes</taxon>
        <taxon>Streptosporangiales</taxon>
        <taxon>Streptosporangiaceae</taxon>
        <taxon>Nonomuraea</taxon>
    </lineage>
</organism>
<keyword evidence="3" id="KW-1185">Reference proteome</keyword>
<name>A0A2T0M585_9ACTN</name>
<dbReference type="InterPro" id="IPR036388">
    <property type="entry name" value="WH-like_DNA-bd_sf"/>
</dbReference>
<evidence type="ECO:0000313" key="2">
    <source>
        <dbReference type="EMBL" id="PRX52648.1"/>
    </source>
</evidence>
<dbReference type="InterPro" id="IPR036390">
    <property type="entry name" value="WH_DNA-bd_sf"/>
</dbReference>
<dbReference type="SUPFAM" id="SSF46785">
    <property type="entry name" value="Winged helix' DNA-binding domain"/>
    <property type="match status" value="1"/>
</dbReference>
<dbReference type="Proteomes" id="UP000238312">
    <property type="component" value="Unassembled WGS sequence"/>
</dbReference>
<dbReference type="GO" id="GO:0003700">
    <property type="term" value="F:DNA-binding transcription factor activity"/>
    <property type="evidence" value="ECO:0007669"/>
    <property type="project" value="InterPro"/>
</dbReference>
<dbReference type="AlphaFoldDB" id="A0A2T0M585"/>
<dbReference type="InterPro" id="IPR001845">
    <property type="entry name" value="HTH_ArsR_DNA-bd_dom"/>
</dbReference>
<dbReference type="CDD" id="cd00090">
    <property type="entry name" value="HTH_ARSR"/>
    <property type="match status" value="1"/>
</dbReference>